<evidence type="ECO:0000256" key="5">
    <source>
        <dbReference type="ARBA" id="ARBA00022989"/>
    </source>
</evidence>
<evidence type="ECO:0000256" key="1">
    <source>
        <dbReference type="ARBA" id="ARBA00004141"/>
    </source>
</evidence>
<keyword evidence="4 7" id="KW-0812">Transmembrane</keyword>
<reference evidence="9" key="1">
    <citation type="submission" date="2012-02" db="EMBL/GenBank/DDBJ databases">
        <title>The complete genome of Solitalea canadensis DSM 3403.</title>
        <authorList>
            <consortium name="US DOE Joint Genome Institute (JGI-PGF)"/>
            <person name="Lucas S."/>
            <person name="Copeland A."/>
            <person name="Lapidus A."/>
            <person name="Glavina del Rio T."/>
            <person name="Dalin E."/>
            <person name="Tice H."/>
            <person name="Bruce D."/>
            <person name="Goodwin L."/>
            <person name="Pitluck S."/>
            <person name="Peters L."/>
            <person name="Ovchinnikova G."/>
            <person name="Lu M."/>
            <person name="Kyrpides N."/>
            <person name="Mavromatis K."/>
            <person name="Ivanova N."/>
            <person name="Brettin T."/>
            <person name="Detter J.C."/>
            <person name="Han C."/>
            <person name="Larimer F."/>
            <person name="Land M."/>
            <person name="Hauser L."/>
            <person name="Markowitz V."/>
            <person name="Cheng J.-F."/>
            <person name="Hugenholtz P."/>
            <person name="Woyke T."/>
            <person name="Wu D."/>
            <person name="Spring S."/>
            <person name="Schroeder M."/>
            <person name="Kopitz M."/>
            <person name="Brambilla E."/>
            <person name="Klenk H.-P."/>
            <person name="Eisen J.A."/>
        </authorList>
    </citation>
    <scope>NUCLEOTIDE SEQUENCE</scope>
    <source>
        <strain evidence="9">DSM 3403</strain>
    </source>
</reference>
<evidence type="ECO:0000256" key="6">
    <source>
        <dbReference type="ARBA" id="ARBA00023136"/>
    </source>
</evidence>
<dbReference type="Pfam" id="PF00230">
    <property type="entry name" value="MIP"/>
    <property type="match status" value="1"/>
</dbReference>
<sequence length="235" mass="24399">MSNFISEFIGTAVLILLGGGVVANVVLNKTKGNSSGWIVITAGWAFAVFCGVIVSMPSGAHLNPAVSLCLAIAGKFSWASMATYITAQLFGAMTGAFLVWLTYKDHFDQSDAGSQLAVFSTGPAIKNPILNLISEVIGTFVLTFVILWFGTGANVQGLAALGPLPVSILVWAIGLSLGGTTGYAINPARDLGPRIMHAILPMKNKGSSDWQYALIPVAGPLIGGALAAIIFNCVQ</sequence>
<dbReference type="SUPFAM" id="SSF81338">
    <property type="entry name" value="Aquaporin-like"/>
    <property type="match status" value="1"/>
</dbReference>
<keyword evidence="10" id="KW-1185">Reference proteome</keyword>
<comment type="similarity">
    <text evidence="2 7">Belongs to the MIP/aquaporin (TC 1.A.8) family.</text>
</comment>
<dbReference type="PRINTS" id="PR00783">
    <property type="entry name" value="MINTRINSICP"/>
</dbReference>
<dbReference type="KEGG" id="scn:Solca_3204"/>
<dbReference type="EMBL" id="CP003349">
    <property type="protein sequence ID" value="AFD08215.1"/>
    <property type="molecule type" value="Genomic_DNA"/>
</dbReference>
<proteinExistence type="inferred from homology"/>
<dbReference type="InterPro" id="IPR023271">
    <property type="entry name" value="Aquaporin-like"/>
</dbReference>
<feature type="transmembrane region" description="Helical" evidence="8">
    <location>
        <begin position="6"/>
        <end position="27"/>
    </location>
</feature>
<dbReference type="GO" id="GO:0015254">
    <property type="term" value="F:glycerol channel activity"/>
    <property type="evidence" value="ECO:0007669"/>
    <property type="project" value="TreeGrafter"/>
</dbReference>
<dbReference type="PANTHER" id="PTHR43829">
    <property type="entry name" value="AQUAPORIN OR AQUAGLYCEROPORIN RELATED"/>
    <property type="match status" value="1"/>
</dbReference>
<feature type="transmembrane region" description="Helical" evidence="8">
    <location>
        <begin position="76"/>
        <end position="101"/>
    </location>
</feature>
<keyword evidence="3 7" id="KW-0813">Transport</keyword>
<dbReference type="PANTHER" id="PTHR43829:SF9">
    <property type="entry name" value="AQUAPORIN-9"/>
    <property type="match status" value="1"/>
</dbReference>
<feature type="transmembrane region" description="Helical" evidence="8">
    <location>
        <begin position="36"/>
        <end position="56"/>
    </location>
</feature>
<dbReference type="InterPro" id="IPR000425">
    <property type="entry name" value="MIP"/>
</dbReference>
<organism evidence="9 10">
    <name type="scientific">Solitalea canadensis (strain ATCC 29591 / DSM 3403 / JCM 21819 / LMG 8368 / NBRC 15130 / NCIMB 12057 / USAM 9D)</name>
    <name type="common">Flexibacter canadensis</name>
    <dbReference type="NCBI Taxonomy" id="929556"/>
    <lineage>
        <taxon>Bacteria</taxon>
        <taxon>Pseudomonadati</taxon>
        <taxon>Bacteroidota</taxon>
        <taxon>Sphingobacteriia</taxon>
        <taxon>Sphingobacteriales</taxon>
        <taxon>Sphingobacteriaceae</taxon>
        <taxon>Solitalea</taxon>
    </lineage>
</organism>
<keyword evidence="6 8" id="KW-0472">Membrane</keyword>
<dbReference type="AlphaFoldDB" id="H8KWN6"/>
<dbReference type="RefSeq" id="WP_014681439.1">
    <property type="nucleotide sequence ID" value="NC_017770.1"/>
</dbReference>
<dbReference type="InterPro" id="IPR050363">
    <property type="entry name" value="MIP/Aquaporin"/>
</dbReference>
<evidence type="ECO:0000256" key="2">
    <source>
        <dbReference type="ARBA" id="ARBA00006175"/>
    </source>
</evidence>
<protein>
    <submittedName>
        <fullName evidence="9">Permease, glycerol uptake facilitator</fullName>
    </submittedName>
</protein>
<comment type="subcellular location">
    <subcellularLocation>
        <location evidence="1">Membrane</location>
        <topology evidence="1">Multi-pass membrane protein</topology>
    </subcellularLocation>
</comment>
<feature type="transmembrane region" description="Helical" evidence="8">
    <location>
        <begin position="168"/>
        <end position="186"/>
    </location>
</feature>
<dbReference type="HOGENOM" id="CLU_020019_9_2_10"/>
<feature type="transmembrane region" description="Helical" evidence="8">
    <location>
        <begin position="129"/>
        <end position="148"/>
    </location>
</feature>
<keyword evidence="5 8" id="KW-1133">Transmembrane helix</keyword>
<accession>H8KWN6</accession>
<dbReference type="Gene3D" id="1.20.1080.10">
    <property type="entry name" value="Glycerol uptake facilitator protein"/>
    <property type="match status" value="1"/>
</dbReference>
<dbReference type="STRING" id="929556.Solca_3204"/>
<dbReference type="eggNOG" id="COG0580">
    <property type="taxonomic scope" value="Bacteria"/>
</dbReference>
<dbReference type="GO" id="GO:0005886">
    <property type="term" value="C:plasma membrane"/>
    <property type="evidence" value="ECO:0007669"/>
    <property type="project" value="TreeGrafter"/>
</dbReference>
<evidence type="ECO:0000256" key="8">
    <source>
        <dbReference type="SAM" id="Phobius"/>
    </source>
</evidence>
<evidence type="ECO:0000256" key="4">
    <source>
        <dbReference type="ARBA" id="ARBA00022692"/>
    </source>
</evidence>
<evidence type="ECO:0000313" key="10">
    <source>
        <dbReference type="Proteomes" id="UP000007590"/>
    </source>
</evidence>
<evidence type="ECO:0000256" key="7">
    <source>
        <dbReference type="RuleBase" id="RU000477"/>
    </source>
</evidence>
<dbReference type="OrthoDB" id="9807293at2"/>
<name>H8KWN6_SOLCM</name>
<feature type="transmembrane region" description="Helical" evidence="8">
    <location>
        <begin position="212"/>
        <end position="231"/>
    </location>
</feature>
<dbReference type="Proteomes" id="UP000007590">
    <property type="component" value="Chromosome"/>
</dbReference>
<evidence type="ECO:0000256" key="3">
    <source>
        <dbReference type="ARBA" id="ARBA00022448"/>
    </source>
</evidence>
<evidence type="ECO:0000313" key="9">
    <source>
        <dbReference type="EMBL" id="AFD08215.1"/>
    </source>
</evidence>
<gene>
    <name evidence="9" type="ordered locus">Solca_3204</name>
</gene>